<comment type="subcellular location">
    <subcellularLocation>
        <location evidence="1">Mitochondrion</location>
    </subcellularLocation>
</comment>
<dbReference type="PANTHER" id="PTHR43981:SF2">
    <property type="entry name" value="ENOYL-[ACYL-CARRIER-PROTEIN] REDUCTASE, MITOCHONDRIAL"/>
    <property type="match status" value="1"/>
</dbReference>
<dbReference type="GO" id="GO:0006631">
    <property type="term" value="P:fatty acid metabolic process"/>
    <property type="evidence" value="ECO:0007669"/>
    <property type="project" value="TreeGrafter"/>
</dbReference>
<keyword evidence="6" id="KW-0496">Mitochondrion</keyword>
<evidence type="ECO:0000256" key="2">
    <source>
        <dbReference type="ARBA" id="ARBA00010371"/>
    </source>
</evidence>
<evidence type="ECO:0000256" key="5">
    <source>
        <dbReference type="ARBA" id="ARBA00023002"/>
    </source>
</evidence>
<feature type="non-terminal residue" evidence="7">
    <location>
        <position position="358"/>
    </location>
</feature>
<reference evidence="7 8" key="1">
    <citation type="journal article" date="2016" name="Mol. Biol. Evol.">
        <title>Genome-Wide Survey of Gut Fungi (Harpellales) Reveals the First Horizontally Transferred Ubiquitin Gene from a Mosquito Host.</title>
        <authorList>
            <person name="Wang Y."/>
            <person name="White M.M."/>
            <person name="Kvist S."/>
            <person name="Moncalvo J.M."/>
        </authorList>
    </citation>
    <scope>NUCLEOTIDE SEQUENCE [LARGE SCALE GENOMIC DNA]</scope>
    <source>
        <strain evidence="7 8">ALG-7-W6</strain>
    </source>
</reference>
<keyword evidence="4" id="KW-0809">Transit peptide</keyword>
<dbReference type="SUPFAM" id="SSF51735">
    <property type="entry name" value="NAD(P)-binding Rossmann-fold domains"/>
    <property type="match status" value="1"/>
</dbReference>
<accession>A0A1R0H2A4</accession>
<comment type="similarity">
    <text evidence="2">Belongs to the zinc-containing alcohol dehydrogenase family. Quinone oxidoreductase subfamily.</text>
</comment>
<evidence type="ECO:0000313" key="8">
    <source>
        <dbReference type="Proteomes" id="UP000187455"/>
    </source>
</evidence>
<dbReference type="AlphaFoldDB" id="A0A1R0H2A4"/>
<sequence>MVQNQEFTKAVFVSQNGSPSEVLRVHEVDLGKLPETQVSIDMLVSSINHCDLLTINYNAPVPLHNRKYDLSTDEATPSQKSIEATMMGTEGVGIVTKIGPKAGEAINGTLELGDLVIPYNFGNYGLWSTRVYANPSDLVVIKNKSGIVAEDLSSIYINMSTAYRMLKDVEKMNLGDYIIQNGANSGVGKYVIQFARILGIKSINIIRDRSDFDEVAESLKDLGADIVIRDTDLESEKTKKLLNSLTSPIRLGLNFVNGIKAVQMARFLSPESTLLTYGVASDEPIPVDANMLLIQRIKFVGFSIFAFYLNNPKEVWAKTWEEIVEFIREKKIKIQESQEVILYENSNVISSVSSQEFR</sequence>
<dbReference type="InterPro" id="IPR051034">
    <property type="entry name" value="Mito_Enoyl-ACP_Reductase"/>
</dbReference>
<name>A0A1R0H2A4_9FUNG</name>
<protein>
    <submittedName>
        <fullName evidence="7">Trans-2-enoyl-CoA reductase, mitochondrial</fullName>
    </submittedName>
</protein>
<dbReference type="InterPro" id="IPR036291">
    <property type="entry name" value="NAD(P)-bd_dom_sf"/>
</dbReference>
<dbReference type="Gene3D" id="3.90.180.10">
    <property type="entry name" value="Medium-chain alcohol dehydrogenases, catalytic domain"/>
    <property type="match status" value="1"/>
</dbReference>
<dbReference type="InterPro" id="IPR011032">
    <property type="entry name" value="GroES-like_sf"/>
</dbReference>
<evidence type="ECO:0000256" key="6">
    <source>
        <dbReference type="ARBA" id="ARBA00023128"/>
    </source>
</evidence>
<keyword evidence="3" id="KW-0521">NADP</keyword>
<organism evidence="7 8">
    <name type="scientific">Smittium mucronatum</name>
    <dbReference type="NCBI Taxonomy" id="133383"/>
    <lineage>
        <taxon>Eukaryota</taxon>
        <taxon>Fungi</taxon>
        <taxon>Fungi incertae sedis</taxon>
        <taxon>Zoopagomycota</taxon>
        <taxon>Kickxellomycotina</taxon>
        <taxon>Harpellomycetes</taxon>
        <taxon>Harpellales</taxon>
        <taxon>Legeriomycetaceae</taxon>
        <taxon>Smittium</taxon>
    </lineage>
</organism>
<dbReference type="SUPFAM" id="SSF50129">
    <property type="entry name" value="GroES-like"/>
    <property type="match status" value="1"/>
</dbReference>
<gene>
    <name evidence="7" type="ORF">AYI68_g2581</name>
</gene>
<dbReference type="PANTHER" id="PTHR43981">
    <property type="entry name" value="ENOYL-[ACYL-CARRIER-PROTEIN] REDUCTASE, MITOCHONDRIAL"/>
    <property type="match status" value="1"/>
</dbReference>
<dbReference type="OrthoDB" id="7482721at2759"/>
<dbReference type="STRING" id="133383.A0A1R0H2A4"/>
<dbReference type="CDD" id="cd08290">
    <property type="entry name" value="ETR"/>
    <property type="match status" value="1"/>
</dbReference>
<keyword evidence="8" id="KW-1185">Reference proteome</keyword>
<evidence type="ECO:0000313" key="7">
    <source>
        <dbReference type="EMBL" id="OLY83282.1"/>
    </source>
</evidence>
<dbReference type="GO" id="GO:0005739">
    <property type="term" value="C:mitochondrion"/>
    <property type="evidence" value="ECO:0007669"/>
    <property type="project" value="UniProtKB-SubCell"/>
</dbReference>
<dbReference type="EMBL" id="LSSL01000975">
    <property type="protein sequence ID" value="OLY83282.1"/>
    <property type="molecule type" value="Genomic_DNA"/>
</dbReference>
<proteinExistence type="inferred from homology"/>
<dbReference type="GO" id="GO:0016491">
    <property type="term" value="F:oxidoreductase activity"/>
    <property type="evidence" value="ECO:0007669"/>
    <property type="project" value="UniProtKB-KW"/>
</dbReference>
<evidence type="ECO:0000256" key="1">
    <source>
        <dbReference type="ARBA" id="ARBA00004173"/>
    </source>
</evidence>
<evidence type="ECO:0000256" key="3">
    <source>
        <dbReference type="ARBA" id="ARBA00022857"/>
    </source>
</evidence>
<keyword evidence="5" id="KW-0560">Oxidoreductase</keyword>
<evidence type="ECO:0000256" key="4">
    <source>
        <dbReference type="ARBA" id="ARBA00022946"/>
    </source>
</evidence>
<dbReference type="Gene3D" id="3.40.50.720">
    <property type="entry name" value="NAD(P)-binding Rossmann-like Domain"/>
    <property type="match status" value="1"/>
</dbReference>
<dbReference type="Proteomes" id="UP000187455">
    <property type="component" value="Unassembled WGS sequence"/>
</dbReference>
<comment type="caution">
    <text evidence="7">The sequence shown here is derived from an EMBL/GenBank/DDBJ whole genome shotgun (WGS) entry which is preliminary data.</text>
</comment>